<gene>
    <name evidence="2" type="ORF">ABHN84_16830</name>
</gene>
<dbReference type="Gene3D" id="3.30.450.40">
    <property type="match status" value="1"/>
</dbReference>
<dbReference type="PANTHER" id="PTHR43102:SF2">
    <property type="entry name" value="GAF DOMAIN-CONTAINING PROTEIN"/>
    <property type="match status" value="1"/>
</dbReference>
<accession>A0ABV0FVG6</accession>
<reference evidence="2 3" key="1">
    <citation type="submission" date="2024-05" db="EMBL/GenBank/DDBJ databases">
        <title>Genome sequencing of Marine Estuary Bacteria, Shewanella vesiculosa and S. baltica, and Pseudomonas syringae.</title>
        <authorList>
            <person name="Gurung A."/>
            <person name="Maclea K.S."/>
        </authorList>
    </citation>
    <scope>NUCLEOTIDE SEQUENCE [LARGE SCALE GENOMIC DNA]</scope>
    <source>
        <strain evidence="2 3">1A</strain>
    </source>
</reference>
<dbReference type="InterPro" id="IPR000160">
    <property type="entry name" value="GGDEF_dom"/>
</dbReference>
<evidence type="ECO:0000259" key="1">
    <source>
        <dbReference type="PROSITE" id="PS50887"/>
    </source>
</evidence>
<comment type="caution">
    <text evidence="2">The sequence shown here is derived from an EMBL/GenBank/DDBJ whole genome shotgun (WGS) entry which is preliminary data.</text>
</comment>
<dbReference type="SMART" id="SM00267">
    <property type="entry name" value="GGDEF"/>
    <property type="match status" value="1"/>
</dbReference>
<dbReference type="InterPro" id="IPR029787">
    <property type="entry name" value="Nucleotide_cyclase"/>
</dbReference>
<feature type="domain" description="GGDEF" evidence="1">
    <location>
        <begin position="194"/>
        <end position="327"/>
    </location>
</feature>
<evidence type="ECO:0000313" key="3">
    <source>
        <dbReference type="Proteomes" id="UP001477278"/>
    </source>
</evidence>
<dbReference type="SMART" id="SM00065">
    <property type="entry name" value="GAF"/>
    <property type="match status" value="1"/>
</dbReference>
<evidence type="ECO:0000313" key="2">
    <source>
        <dbReference type="EMBL" id="MEO3683941.1"/>
    </source>
</evidence>
<organism evidence="2 3">
    <name type="scientific">Shewanella vesiculosa</name>
    <dbReference type="NCBI Taxonomy" id="518738"/>
    <lineage>
        <taxon>Bacteria</taxon>
        <taxon>Pseudomonadati</taxon>
        <taxon>Pseudomonadota</taxon>
        <taxon>Gammaproteobacteria</taxon>
        <taxon>Alteromonadales</taxon>
        <taxon>Shewanellaceae</taxon>
        <taxon>Shewanella</taxon>
    </lineage>
</organism>
<dbReference type="InterPro" id="IPR043128">
    <property type="entry name" value="Rev_trsase/Diguanyl_cyclase"/>
</dbReference>
<dbReference type="RefSeq" id="WP_347690701.1">
    <property type="nucleotide sequence ID" value="NZ_JBDPZN010000008.1"/>
</dbReference>
<dbReference type="EC" id="2.7.7.65" evidence="2"/>
<dbReference type="PANTHER" id="PTHR43102">
    <property type="entry name" value="SLR1143 PROTEIN"/>
    <property type="match status" value="1"/>
</dbReference>
<dbReference type="Gene3D" id="3.30.70.270">
    <property type="match status" value="1"/>
</dbReference>
<dbReference type="PROSITE" id="PS50887">
    <property type="entry name" value="GGDEF"/>
    <property type="match status" value="1"/>
</dbReference>
<dbReference type="EMBL" id="JBDPZN010000008">
    <property type="protein sequence ID" value="MEO3683941.1"/>
    <property type="molecule type" value="Genomic_DNA"/>
</dbReference>
<dbReference type="NCBIfam" id="TIGR00254">
    <property type="entry name" value="GGDEF"/>
    <property type="match status" value="1"/>
</dbReference>
<dbReference type="Pfam" id="PF00990">
    <property type="entry name" value="GGDEF"/>
    <property type="match status" value="1"/>
</dbReference>
<dbReference type="InterPro" id="IPR029016">
    <property type="entry name" value="GAF-like_dom_sf"/>
</dbReference>
<dbReference type="Pfam" id="PF01590">
    <property type="entry name" value="GAF"/>
    <property type="match status" value="1"/>
</dbReference>
<dbReference type="CDD" id="cd01949">
    <property type="entry name" value="GGDEF"/>
    <property type="match status" value="1"/>
</dbReference>
<protein>
    <submittedName>
        <fullName evidence="2">Sensor domain-containing diguanylate cyclase</fullName>
        <ecNumber evidence="2">2.7.7.65</ecNumber>
    </submittedName>
</protein>
<proteinExistence type="predicted"/>
<sequence>MLLAPIPENEHTRLETLRGLNMLDTAAEDRFDRVTRLAKRLFSVSISVISLIDADRQWFKSSQGLDVCETQRDISFCGHAINQHGIFIVPDALKDQRFADNPLVLGPPNVRFYAGYPLTMPNGVIVGTLCIIDDKPRSFSKDDEATLEDLGNIVIDELLSIKQNTLDALTGIFNRRGFELLSHRTMARSDKLGFNTCLIFLDLNDFKSINDTFGHEEGDNALKIFARLLVSSFRGSDIIARFAGDEFVVLLSQTDETIVNDVLHRFQKSVEQHNQHNAKPYQLTYSKGVVHRQANQALSLYEYLVTVDKAMFVDKAKHHQKNETVIK</sequence>
<name>A0ABV0FVG6_9GAMM</name>
<dbReference type="SUPFAM" id="SSF55781">
    <property type="entry name" value="GAF domain-like"/>
    <property type="match status" value="1"/>
</dbReference>
<keyword evidence="3" id="KW-1185">Reference proteome</keyword>
<dbReference type="GO" id="GO:0052621">
    <property type="term" value="F:diguanylate cyclase activity"/>
    <property type="evidence" value="ECO:0007669"/>
    <property type="project" value="UniProtKB-EC"/>
</dbReference>
<dbReference type="InterPro" id="IPR003018">
    <property type="entry name" value="GAF"/>
</dbReference>
<dbReference type="Proteomes" id="UP001477278">
    <property type="component" value="Unassembled WGS sequence"/>
</dbReference>
<dbReference type="SUPFAM" id="SSF55073">
    <property type="entry name" value="Nucleotide cyclase"/>
    <property type="match status" value="1"/>
</dbReference>
<keyword evidence="2" id="KW-0548">Nucleotidyltransferase</keyword>
<keyword evidence="2" id="KW-0808">Transferase</keyword>